<feature type="signal peptide" evidence="4">
    <location>
        <begin position="1"/>
        <end position="21"/>
    </location>
</feature>
<comment type="subunit">
    <text evidence="4">Component of the lipopolysaccharide transport and assembly complex.</text>
</comment>
<keyword evidence="3 4" id="KW-0574">Periplasm</keyword>
<evidence type="ECO:0000256" key="3">
    <source>
        <dbReference type="ARBA" id="ARBA00022764"/>
    </source>
</evidence>
<organism evidence="7 8">
    <name type="scientific">Oceanobacter antarcticus</name>
    <dbReference type="NCBI Taxonomy" id="3133425"/>
    <lineage>
        <taxon>Bacteria</taxon>
        <taxon>Pseudomonadati</taxon>
        <taxon>Pseudomonadota</taxon>
        <taxon>Gammaproteobacteria</taxon>
        <taxon>Oceanospirillales</taxon>
        <taxon>Oceanospirillaceae</taxon>
        <taxon>Oceanobacter</taxon>
    </lineage>
</organism>
<evidence type="ECO:0000256" key="5">
    <source>
        <dbReference type="SAM" id="MobiDB-lite"/>
    </source>
</evidence>
<feature type="chain" id="PRO_5044907955" description="Lipopolysaccharide export system protein LptA" evidence="4">
    <location>
        <begin position="22"/>
        <end position="178"/>
    </location>
</feature>
<dbReference type="PANTHER" id="PTHR36504">
    <property type="entry name" value="LIPOPOLYSACCHARIDE EXPORT SYSTEM PROTEIN LPTA"/>
    <property type="match status" value="1"/>
</dbReference>
<evidence type="ECO:0000256" key="2">
    <source>
        <dbReference type="ARBA" id="ARBA00022729"/>
    </source>
</evidence>
<dbReference type="Gene3D" id="2.60.450.10">
    <property type="entry name" value="Lipopolysaccharide (LPS) transport protein A like domain"/>
    <property type="match status" value="1"/>
</dbReference>
<evidence type="ECO:0000313" key="8">
    <source>
        <dbReference type="Proteomes" id="UP001620597"/>
    </source>
</evidence>
<accession>A0ABW8NGS5</accession>
<feature type="region of interest" description="Disordered" evidence="5">
    <location>
        <begin position="142"/>
        <end position="178"/>
    </location>
</feature>
<dbReference type="NCBIfam" id="TIGR03002">
    <property type="entry name" value="outer_YhbN_LptA"/>
    <property type="match status" value="1"/>
</dbReference>
<keyword evidence="2 4" id="KW-0732">Signal</keyword>
<evidence type="ECO:0000256" key="1">
    <source>
        <dbReference type="ARBA" id="ARBA00022448"/>
    </source>
</evidence>
<name>A0ABW8NGS5_9GAMM</name>
<protein>
    <recommendedName>
        <fullName evidence="4">Lipopolysaccharide export system protein LptA</fullName>
    </recommendedName>
</protein>
<evidence type="ECO:0000256" key="4">
    <source>
        <dbReference type="HAMAP-Rule" id="MF_01914"/>
    </source>
</evidence>
<dbReference type="RefSeq" id="WP_416205473.1">
    <property type="nucleotide sequence ID" value="NZ_JBBKTX010000007.1"/>
</dbReference>
<comment type="subcellular location">
    <subcellularLocation>
        <location evidence="4">Periplasm</location>
    </subcellularLocation>
</comment>
<comment type="similarity">
    <text evidence="4">Belongs to the LptA family.</text>
</comment>
<gene>
    <name evidence="4 7" type="primary">lptA</name>
    <name evidence="7" type="ORF">WG929_06970</name>
</gene>
<sequence precursor="true">MYNKLAALLLLTSALVATVEALPEDWQQEMIIQSDRAELDRKTGMVVYEGDVVLTQGTLKIESERLVLILNGKILEQAIAEGQPARYQQQVSNNKPVTQATANRIDFYATRKEIAFKGNAELRQENNLFSGELIRYDIEQETVTASGSDTPADGTAESEDKQRIRVIIQPQPDTEAQP</sequence>
<evidence type="ECO:0000259" key="6">
    <source>
        <dbReference type="Pfam" id="PF03968"/>
    </source>
</evidence>
<dbReference type="HAMAP" id="MF_01914">
    <property type="entry name" value="LPS_assembly_LptA"/>
    <property type="match status" value="1"/>
</dbReference>
<dbReference type="PANTHER" id="PTHR36504:SF1">
    <property type="entry name" value="LIPOPOLYSACCHARIDE EXPORT SYSTEM PROTEIN LPTA"/>
    <property type="match status" value="1"/>
</dbReference>
<proteinExistence type="inferred from homology"/>
<evidence type="ECO:0000313" key="7">
    <source>
        <dbReference type="EMBL" id="MFK4752146.1"/>
    </source>
</evidence>
<feature type="domain" description="Organic solvent tolerance-like N-terminal" evidence="6">
    <location>
        <begin position="32"/>
        <end position="141"/>
    </location>
</feature>
<comment type="function">
    <text evidence="4">Involved in the assembly of lipopolysaccharide (LPS). Required for the translocation of LPS from the inner membrane to the outer membrane. May form a bridge between the inner membrane and the outer membrane, via interactions with LptC and LptD, thereby facilitating LPS transfer across the periplasm.</text>
</comment>
<dbReference type="Proteomes" id="UP001620597">
    <property type="component" value="Unassembled WGS sequence"/>
</dbReference>
<keyword evidence="8" id="KW-1185">Reference proteome</keyword>
<comment type="caution">
    <text evidence="7">The sequence shown here is derived from an EMBL/GenBank/DDBJ whole genome shotgun (WGS) entry which is preliminary data.</text>
</comment>
<dbReference type="InterPro" id="IPR052037">
    <property type="entry name" value="LPS_export_LptA"/>
</dbReference>
<dbReference type="Pfam" id="PF03968">
    <property type="entry name" value="LptD_N"/>
    <property type="match status" value="1"/>
</dbReference>
<keyword evidence="1 4" id="KW-0813">Transport</keyword>
<dbReference type="InterPro" id="IPR005653">
    <property type="entry name" value="OstA-like_N"/>
</dbReference>
<dbReference type="InterPro" id="IPR014340">
    <property type="entry name" value="LptA"/>
</dbReference>
<dbReference type="EMBL" id="JBBKTX010000007">
    <property type="protein sequence ID" value="MFK4752146.1"/>
    <property type="molecule type" value="Genomic_DNA"/>
</dbReference>
<reference evidence="7 8" key="1">
    <citation type="submission" date="2024-03" db="EMBL/GenBank/DDBJ databases">
        <title>High-quality draft genome sequence of Oceanobacter sp. wDCs-4.</title>
        <authorList>
            <person name="Dong C."/>
        </authorList>
    </citation>
    <scope>NUCLEOTIDE SEQUENCE [LARGE SCALE GENOMIC DNA]</scope>
    <source>
        <strain evidence="8">wDCs-4</strain>
    </source>
</reference>